<accession>A0A9P0LQB7</accession>
<evidence type="ECO:0000259" key="8">
    <source>
        <dbReference type="SMART" id="SM01352"/>
    </source>
</evidence>
<evidence type="ECO:0000256" key="4">
    <source>
        <dbReference type="ARBA" id="ARBA00023136"/>
    </source>
</evidence>
<proteinExistence type="predicted"/>
<keyword evidence="6" id="KW-1133">Transmembrane helix</keyword>
<dbReference type="GO" id="GO:0030178">
    <property type="term" value="P:negative regulation of Wnt signaling pathway"/>
    <property type="evidence" value="ECO:0007669"/>
    <property type="project" value="InterPro"/>
</dbReference>
<keyword evidence="2 6" id="KW-0812">Transmembrane</keyword>
<evidence type="ECO:0000313" key="9">
    <source>
        <dbReference type="EMBL" id="CAH1999312.1"/>
    </source>
</evidence>
<name>A0A9P0LQB7_ACAOB</name>
<dbReference type="EMBL" id="CAKOFQ010007361">
    <property type="protein sequence ID" value="CAH1999312.1"/>
    <property type="molecule type" value="Genomic_DNA"/>
</dbReference>
<keyword evidence="10" id="KW-1185">Reference proteome</keyword>
<protein>
    <recommendedName>
        <fullName evidence="8">APCDD1 domain-containing protein</fullName>
    </recommendedName>
</protein>
<evidence type="ECO:0000256" key="1">
    <source>
        <dbReference type="ARBA" id="ARBA00004167"/>
    </source>
</evidence>
<dbReference type="Proteomes" id="UP001152888">
    <property type="component" value="Unassembled WGS sequence"/>
</dbReference>
<feature type="chain" id="PRO_5040458127" description="APCDD1 domain-containing protein" evidence="7">
    <location>
        <begin position="29"/>
        <end position="535"/>
    </location>
</feature>
<organism evidence="9 10">
    <name type="scientific">Acanthoscelides obtectus</name>
    <name type="common">Bean weevil</name>
    <name type="synonym">Bruchus obtectus</name>
    <dbReference type="NCBI Taxonomy" id="200917"/>
    <lineage>
        <taxon>Eukaryota</taxon>
        <taxon>Metazoa</taxon>
        <taxon>Ecdysozoa</taxon>
        <taxon>Arthropoda</taxon>
        <taxon>Hexapoda</taxon>
        <taxon>Insecta</taxon>
        <taxon>Pterygota</taxon>
        <taxon>Neoptera</taxon>
        <taxon>Endopterygota</taxon>
        <taxon>Coleoptera</taxon>
        <taxon>Polyphaga</taxon>
        <taxon>Cucujiformia</taxon>
        <taxon>Chrysomeloidea</taxon>
        <taxon>Chrysomelidae</taxon>
        <taxon>Bruchinae</taxon>
        <taxon>Bruchini</taxon>
        <taxon>Acanthoscelides</taxon>
    </lineage>
</organism>
<evidence type="ECO:0000256" key="2">
    <source>
        <dbReference type="ARBA" id="ARBA00022692"/>
    </source>
</evidence>
<evidence type="ECO:0000313" key="10">
    <source>
        <dbReference type="Proteomes" id="UP001152888"/>
    </source>
</evidence>
<feature type="domain" description="APCDD1" evidence="8">
    <location>
        <begin position="33"/>
        <end position="273"/>
    </location>
</feature>
<keyword evidence="3 7" id="KW-0732">Signal</keyword>
<dbReference type="InterPro" id="IPR029405">
    <property type="entry name" value="APCDD1_dom"/>
</dbReference>
<feature type="domain" description="APCDD1" evidence="8">
    <location>
        <begin position="294"/>
        <end position="500"/>
    </location>
</feature>
<keyword evidence="5" id="KW-0325">Glycoprotein</keyword>
<feature type="signal peptide" evidence="7">
    <location>
        <begin position="1"/>
        <end position="28"/>
    </location>
</feature>
<reference evidence="9" key="1">
    <citation type="submission" date="2022-03" db="EMBL/GenBank/DDBJ databases">
        <authorList>
            <person name="Sayadi A."/>
        </authorList>
    </citation>
    <scope>NUCLEOTIDE SEQUENCE</scope>
</reference>
<dbReference type="Pfam" id="PF14921">
    <property type="entry name" value="APCDDC"/>
    <property type="match status" value="2"/>
</dbReference>
<dbReference type="GO" id="GO:0005886">
    <property type="term" value="C:plasma membrane"/>
    <property type="evidence" value="ECO:0007669"/>
    <property type="project" value="InterPro"/>
</dbReference>
<gene>
    <name evidence="9" type="ORF">ACAOBT_LOCUS24893</name>
</gene>
<dbReference type="OrthoDB" id="5985602at2759"/>
<dbReference type="GO" id="GO:0017147">
    <property type="term" value="F:Wnt-protein binding"/>
    <property type="evidence" value="ECO:0007669"/>
    <property type="project" value="InterPro"/>
</dbReference>
<dbReference type="PANTHER" id="PTHR31021:SF1">
    <property type="entry name" value="CHROMOSOME UNDETERMINED SCAFFOLD_56, WHOLE GENOME SHOTGUN SEQUENCE"/>
    <property type="match status" value="1"/>
</dbReference>
<comment type="subcellular location">
    <subcellularLocation>
        <location evidence="1">Membrane</location>
        <topology evidence="1">Single-pass membrane protein</topology>
    </subcellularLocation>
</comment>
<keyword evidence="4 6" id="KW-0472">Membrane</keyword>
<dbReference type="PANTHER" id="PTHR31021">
    <property type="entry name" value="ADENOMATOSIS POLYPOSIS COLI DOWN-REGULATED 1"/>
    <property type="match status" value="1"/>
</dbReference>
<evidence type="ECO:0000256" key="6">
    <source>
        <dbReference type="SAM" id="Phobius"/>
    </source>
</evidence>
<dbReference type="AlphaFoldDB" id="A0A9P0LQB7"/>
<evidence type="ECO:0000256" key="5">
    <source>
        <dbReference type="ARBA" id="ARBA00023180"/>
    </source>
</evidence>
<dbReference type="SMART" id="SM01352">
    <property type="entry name" value="APCDDC"/>
    <property type="match status" value="2"/>
</dbReference>
<evidence type="ECO:0000256" key="7">
    <source>
        <dbReference type="SAM" id="SignalP"/>
    </source>
</evidence>
<feature type="transmembrane region" description="Helical" evidence="6">
    <location>
        <begin position="516"/>
        <end position="534"/>
    </location>
</feature>
<evidence type="ECO:0000256" key="3">
    <source>
        <dbReference type="ARBA" id="ARBA00022729"/>
    </source>
</evidence>
<comment type="caution">
    <text evidence="9">The sequence shown here is derived from an EMBL/GenBank/DDBJ whole genome shotgun (WGS) entry which is preliminary data.</text>
</comment>
<sequence>MQLYLEGTCRRAAVVVLLLVIGFGKHTAGDVTKCEKLAFLTAIEDHRTVVETSQKLLAGTWVSEGCEVRPGPQFVLRSYTFDSDGRFMLIQHHYWDNSCSSPQLSIICYGRIQMRTSLVQPGAARGMTRISNITIIPQDKNAANELERVSKIECPGQYSKAWRQYAEHTVYDSRYDEKKKTLNLWTSAYDQSLNSRGNNVHSSDISCLGALKWAFNELKLLKIQLRPIIHDPKKKSKVMKMELLLGDIHSNYRLREYHTPTSFQVPLVKQIKEETTVFVNRHSYIITNTNTIPVMNTFTDSKTPPHLLEKPPLPPYIWGEWTSTRCEVRPMGLYLTRRFSFYSEDKTWIGDHEFYADPYCKIPKFTVTAAGHYVLKGPSKSIKGASNIDFHIEKATLTVLDQKMIYNMRLPGLCGQGTWQVGVAQDLSATKGCPQLGIILPSVQYDIVKIEMDYKGQCLLFLGQVETDTLHSSTDQRPSAFQLPLVKCGEVAGYSQGLRDILDNNLYYSSASSSTFYASLTMFVMVFALTCKIFF</sequence>
<dbReference type="InterPro" id="IPR042425">
    <property type="entry name" value="APCDD1"/>
</dbReference>